<organism evidence="2 3">
    <name type="scientific">Mariniflexile fucanivorans</name>
    <dbReference type="NCBI Taxonomy" id="264023"/>
    <lineage>
        <taxon>Bacteria</taxon>
        <taxon>Pseudomonadati</taxon>
        <taxon>Bacteroidota</taxon>
        <taxon>Flavobacteriia</taxon>
        <taxon>Flavobacteriales</taxon>
        <taxon>Flavobacteriaceae</taxon>
        <taxon>Mariniflexile</taxon>
    </lineage>
</organism>
<reference evidence="2 3" key="1">
    <citation type="submission" date="2019-03" db="EMBL/GenBank/DDBJ databases">
        <title>Genomic Encyclopedia of Type Strains, Phase IV (KMG-IV): sequencing the most valuable type-strain genomes for metagenomic binning, comparative biology and taxonomic classification.</title>
        <authorList>
            <person name="Goeker M."/>
        </authorList>
    </citation>
    <scope>NUCLEOTIDE SEQUENCE [LARGE SCALE GENOMIC DNA]</scope>
    <source>
        <strain evidence="2 3">DSM 18792</strain>
    </source>
</reference>
<feature type="signal peptide" evidence="1">
    <location>
        <begin position="1"/>
        <end position="18"/>
    </location>
</feature>
<feature type="chain" id="PRO_5020987634" description="Parallel beta helix pectate lyase-like protein" evidence="1">
    <location>
        <begin position="19"/>
        <end position="498"/>
    </location>
</feature>
<name>A0A4V2QE80_9FLAO</name>
<dbReference type="AlphaFoldDB" id="A0A4V2QE80"/>
<dbReference type="InterPro" id="IPR012334">
    <property type="entry name" value="Pectin_lyas_fold"/>
</dbReference>
<sequence length="498" mass="56276">MKHLLTCFLFLLCMITYAQTTYFVDDVTGKDSNNGKAKTTPFKSLSSVNQLHLKPGDSVLFKRNGNWQGNLIPQGSGKKGQRIVIGAYGKGDAPKIDAQGRKQELDSLSATIRLYNQEFWEIRDIEVQNFEKGNPQRPVKKAGILVLAKDIGTLNDFKFENLKISNVNGSLRTRENGGLFLNIIADTIPEKRVPTNFDGVYINNCYFLNVDRGGFLNQSVWKTRDLISKFGEISKDGKVNNWFPSKNILIQNCKFEEIGGNGLVTRVCDVPIVQNNLFVRCSTKTTGNASYPYNCDNALWQYNEACYTVYNEGDIDASGFDSDYLCKNTIIQYNYSHHNDWGGLLVCSWGKLKNAFNDGTVIRNNIFQDEKHHMIRFSGNITNTEISNNLFVTTAEVTDVMLWYKHWGGIWPTTTTLKNNIFYNSGTQKFLNLGETASNSILDNTLEGTPFSDFSNFKSSENKKALDVKIQNIRSIGNRQDFSVSKAKEVTDMMWDSK</sequence>
<evidence type="ECO:0000313" key="2">
    <source>
        <dbReference type="EMBL" id="TCL66897.1"/>
    </source>
</evidence>
<dbReference type="EMBL" id="SLUP01000003">
    <property type="protein sequence ID" value="TCL66897.1"/>
    <property type="molecule type" value="Genomic_DNA"/>
</dbReference>
<dbReference type="InterPro" id="IPR011050">
    <property type="entry name" value="Pectin_lyase_fold/virulence"/>
</dbReference>
<dbReference type="RefSeq" id="WP_132217208.1">
    <property type="nucleotide sequence ID" value="NZ_OX156936.1"/>
</dbReference>
<dbReference type="OrthoDB" id="646288at2"/>
<dbReference type="SUPFAM" id="SSF51126">
    <property type="entry name" value="Pectin lyase-like"/>
    <property type="match status" value="1"/>
</dbReference>
<protein>
    <recommendedName>
        <fullName evidence="4">Parallel beta helix pectate lyase-like protein</fullName>
    </recommendedName>
</protein>
<comment type="caution">
    <text evidence="2">The sequence shown here is derived from an EMBL/GenBank/DDBJ whole genome shotgun (WGS) entry which is preliminary data.</text>
</comment>
<accession>A0A4V2QE80</accession>
<evidence type="ECO:0000256" key="1">
    <source>
        <dbReference type="SAM" id="SignalP"/>
    </source>
</evidence>
<keyword evidence="3" id="KW-1185">Reference proteome</keyword>
<dbReference type="Gene3D" id="2.160.20.10">
    <property type="entry name" value="Single-stranded right-handed beta-helix, Pectin lyase-like"/>
    <property type="match status" value="1"/>
</dbReference>
<proteinExistence type="predicted"/>
<keyword evidence="1" id="KW-0732">Signal</keyword>
<gene>
    <name evidence="2" type="ORF">EV196_103317</name>
</gene>
<evidence type="ECO:0008006" key="4">
    <source>
        <dbReference type="Google" id="ProtNLM"/>
    </source>
</evidence>
<evidence type="ECO:0000313" key="3">
    <source>
        <dbReference type="Proteomes" id="UP000295455"/>
    </source>
</evidence>
<dbReference type="Proteomes" id="UP000295455">
    <property type="component" value="Unassembled WGS sequence"/>
</dbReference>